<gene>
    <name evidence="2" type="ORF">hbim_01533</name>
</gene>
<dbReference type="Proteomes" id="UP001241092">
    <property type="component" value="Chromosome"/>
</dbReference>
<evidence type="ECO:0000256" key="1">
    <source>
        <dbReference type="SAM" id="Phobius"/>
    </source>
</evidence>
<feature type="transmembrane region" description="Helical" evidence="1">
    <location>
        <begin position="6"/>
        <end position="27"/>
    </location>
</feature>
<feature type="transmembrane region" description="Helical" evidence="1">
    <location>
        <begin position="39"/>
        <end position="56"/>
    </location>
</feature>
<keyword evidence="1" id="KW-0472">Membrane</keyword>
<protein>
    <submittedName>
        <fullName evidence="2">Uncharacterized protein</fullName>
    </submittedName>
</protein>
<feature type="transmembrane region" description="Helical" evidence="1">
    <location>
        <begin position="68"/>
        <end position="86"/>
    </location>
</feature>
<organism evidence="2 3">
    <name type="scientific">Mycolicibacterium mageritense</name>
    <name type="common">Mycobacterium mageritense</name>
    <dbReference type="NCBI Taxonomy" id="53462"/>
    <lineage>
        <taxon>Bacteria</taxon>
        <taxon>Bacillati</taxon>
        <taxon>Actinomycetota</taxon>
        <taxon>Actinomycetes</taxon>
        <taxon>Mycobacteriales</taxon>
        <taxon>Mycobacteriaceae</taxon>
        <taxon>Mycolicibacterium</taxon>
    </lineage>
</organism>
<reference evidence="2" key="1">
    <citation type="submission" date="2023-03" db="EMBL/GenBank/DDBJ databases">
        <title>Draft genome sequence of a Mycolicibacterium mageritense strain H4_3_1 isolated from a hybrid biological-inorganic system reactor.</title>
        <authorList>
            <person name="Feng X."/>
            <person name="Kazama D."/>
            <person name="Sato K."/>
            <person name="Kobayashi H."/>
        </authorList>
    </citation>
    <scope>NUCLEOTIDE SEQUENCE</scope>
    <source>
        <strain evidence="2">H4_3_1</strain>
    </source>
</reference>
<dbReference type="RefSeq" id="WP_229481928.1">
    <property type="nucleotide sequence ID" value="NZ_AP027452.1"/>
</dbReference>
<keyword evidence="1" id="KW-1133">Transmembrane helix</keyword>
<keyword evidence="1" id="KW-0812">Transmembrane</keyword>
<name>A0AAI8TRW2_MYCME</name>
<accession>A0AAI8TRW2</accession>
<proteinExistence type="predicted"/>
<evidence type="ECO:0000313" key="2">
    <source>
        <dbReference type="EMBL" id="BDY27608.1"/>
    </source>
</evidence>
<evidence type="ECO:0000313" key="3">
    <source>
        <dbReference type="Proteomes" id="UP001241092"/>
    </source>
</evidence>
<feature type="transmembrane region" description="Helical" evidence="1">
    <location>
        <begin position="98"/>
        <end position="120"/>
    </location>
</feature>
<dbReference type="AlphaFoldDB" id="A0AAI8TRW2"/>
<sequence length="226" mass="23901">MDSLVTVAVPALVAVLTAAGAIIGVQFRDVDAYERRRGFWQLLLVLVAALSTWFATQTASSGGQLYEVLIIGAFGFAAVTVAHVLWRRLVLDADHSTRWRATTAAVAAVVVLIGSITWAYHNGAGCRQVKSLMQVSTATAGALVPSMAPAGQGPTSGDYDEWAKVIGEQAQQVTSGSVAESARTIADLARQIADAERSGDKARHAILGTKIQDQLVAIRTECPSQR</sequence>
<dbReference type="EMBL" id="AP027452">
    <property type="protein sequence ID" value="BDY27608.1"/>
    <property type="molecule type" value="Genomic_DNA"/>
</dbReference>